<evidence type="ECO:0000256" key="1">
    <source>
        <dbReference type="ARBA" id="ARBA00006987"/>
    </source>
</evidence>
<dbReference type="PANTHER" id="PTHR42928:SF3">
    <property type="entry name" value="UPF0065 PROTEIN YFLP"/>
    <property type="match status" value="1"/>
</dbReference>
<dbReference type="Gene3D" id="3.40.190.10">
    <property type="entry name" value="Periplasmic binding protein-like II"/>
    <property type="match status" value="1"/>
</dbReference>
<dbReference type="SUPFAM" id="SSF53850">
    <property type="entry name" value="Periplasmic binding protein-like II"/>
    <property type="match status" value="1"/>
</dbReference>
<comment type="similarity">
    <text evidence="1">Belongs to the UPF0065 (bug) family.</text>
</comment>
<dbReference type="PANTHER" id="PTHR42928">
    <property type="entry name" value="TRICARBOXYLATE-BINDING PROTEIN"/>
    <property type="match status" value="1"/>
</dbReference>
<dbReference type="PIRSF" id="PIRSF017082">
    <property type="entry name" value="YflP"/>
    <property type="match status" value="1"/>
</dbReference>
<dbReference type="InterPro" id="IPR005064">
    <property type="entry name" value="BUG"/>
</dbReference>
<dbReference type="EMBL" id="JBHRTN010000029">
    <property type="protein sequence ID" value="MFC3127660.1"/>
    <property type="molecule type" value="Genomic_DNA"/>
</dbReference>
<evidence type="ECO:0000313" key="2">
    <source>
        <dbReference type="EMBL" id="MFC3127660.1"/>
    </source>
</evidence>
<dbReference type="Pfam" id="PF03401">
    <property type="entry name" value="TctC"/>
    <property type="match status" value="1"/>
</dbReference>
<sequence>MPTNPGDKEHAAARATAEGFALGRRRAVLLGLAGLGGLAAPRIARGASSFGSRPIEIVTHAGVGGGTDITARMTVVDAPALLGTELIVVNKTGGSGAAALAYAAQRPKDGHTVLLMTQTHLITMLRNRTATQLEDLVGIARATEDPQIVMVRADSPLRSADEFLSAGKSRSLRFGITHVGSVDHVATVGFAKAAGIRPPTAVPFRGGGDIVVNVVGGNIDVGLLNFAEGESQIRAGEVRPLMVLARERVASLPDTPTAMEQQIEFAAATTRGYAVMKGTPEDRIAALEQGLVKAMQGQTYTNYLKTSGQSASSVAGRAAWQAQLESFSRDSQQALADLGVTR</sequence>
<organism evidence="2 3">
    <name type="scientific">Teichococcus globiformis</name>
    <dbReference type="NCBI Taxonomy" id="2307229"/>
    <lineage>
        <taxon>Bacteria</taxon>
        <taxon>Pseudomonadati</taxon>
        <taxon>Pseudomonadota</taxon>
        <taxon>Alphaproteobacteria</taxon>
        <taxon>Acetobacterales</taxon>
        <taxon>Roseomonadaceae</taxon>
        <taxon>Roseomonas</taxon>
    </lineage>
</organism>
<accession>A0ABV7G8X0</accession>
<protein>
    <submittedName>
        <fullName evidence="2">Tripartite tricarboxylate transporter substrate binding protein</fullName>
    </submittedName>
</protein>
<dbReference type="Gene3D" id="3.40.190.150">
    <property type="entry name" value="Bordetella uptake gene, domain 1"/>
    <property type="match status" value="1"/>
</dbReference>
<name>A0ABV7G8X0_9PROT</name>
<reference evidence="3" key="1">
    <citation type="journal article" date="2019" name="Int. J. Syst. Evol. Microbiol.">
        <title>The Global Catalogue of Microorganisms (GCM) 10K type strain sequencing project: providing services to taxonomists for standard genome sequencing and annotation.</title>
        <authorList>
            <consortium name="The Broad Institute Genomics Platform"/>
            <consortium name="The Broad Institute Genome Sequencing Center for Infectious Disease"/>
            <person name="Wu L."/>
            <person name="Ma J."/>
        </authorList>
    </citation>
    <scope>NUCLEOTIDE SEQUENCE [LARGE SCALE GENOMIC DNA]</scope>
    <source>
        <strain evidence="3">KCTC 52094</strain>
    </source>
</reference>
<proteinExistence type="inferred from homology"/>
<dbReference type="RefSeq" id="WP_379599775.1">
    <property type="nucleotide sequence ID" value="NZ_JBHRTN010000029.1"/>
</dbReference>
<evidence type="ECO:0000313" key="3">
    <source>
        <dbReference type="Proteomes" id="UP001595593"/>
    </source>
</evidence>
<dbReference type="Proteomes" id="UP001595593">
    <property type="component" value="Unassembled WGS sequence"/>
</dbReference>
<comment type="caution">
    <text evidence="2">The sequence shown here is derived from an EMBL/GenBank/DDBJ whole genome shotgun (WGS) entry which is preliminary data.</text>
</comment>
<dbReference type="CDD" id="cd07012">
    <property type="entry name" value="PBP2_Bug_TTT"/>
    <property type="match status" value="1"/>
</dbReference>
<gene>
    <name evidence="2" type="ORF">ACFOD4_21565</name>
</gene>
<keyword evidence="3" id="KW-1185">Reference proteome</keyword>
<dbReference type="InterPro" id="IPR042100">
    <property type="entry name" value="Bug_dom1"/>
</dbReference>